<sequence length="469" mass="52332">MFFIYSLSLENLVVKLYDFCRTKDGIIDLLDTVAKNFVCHEEGERRAESSYRDDIPNEEITDEGYFLRHSNDKPNQIDVYLRKTIVFPGRVWNSYDVTCKKVMHFSVTEAALGLPIECTGKGIIAQTFNSAKEAQQQSDHLQALKERLAPLKIKVTERIEEAERLQGAEKQVDELSPTTDESDTDEEELENPIRRLKKRILLEKSPDGGELPTSTTLPYYTLPEPTELPTSTVPELTELPTSTVPELTELPTSTVPELTELPLSNVPELTELPTSTVPEPTELPTSTVPELTEQELTEPTEPELNAGREAEGDITRVEELMDICNDISTDNWYSAIAGGSNSVAIESSASVETTGSNSAEIGRDSLVSNDSKPQTFLDYDKILIDLADVLETTVRSPETVTNDETAKRVELDASTSPEAPNTFPETDNANWNELMKEYISPQPLEKYDFFDSDSTDSFDDDSSDDSDYA</sequence>
<evidence type="ECO:0000313" key="2">
    <source>
        <dbReference type="EMBL" id="QBK87912.1"/>
    </source>
</evidence>
<feature type="compositionally biased region" description="Basic and acidic residues" evidence="1">
    <location>
        <begin position="164"/>
        <end position="173"/>
    </location>
</feature>
<feature type="region of interest" description="Disordered" evidence="1">
    <location>
        <begin position="204"/>
        <end position="233"/>
    </location>
</feature>
<organism evidence="2">
    <name type="scientific">Marseillevirus LCMAC202</name>
    <dbReference type="NCBI Taxonomy" id="2506606"/>
    <lineage>
        <taxon>Viruses</taxon>
        <taxon>Varidnaviria</taxon>
        <taxon>Bamfordvirae</taxon>
        <taxon>Nucleocytoviricota</taxon>
        <taxon>Megaviricetes</taxon>
        <taxon>Pimascovirales</taxon>
        <taxon>Pimascovirales incertae sedis</taxon>
        <taxon>Marseilleviridae</taxon>
    </lineage>
</organism>
<protein>
    <submittedName>
        <fullName evidence="2">Uncharacterized protein</fullName>
    </submittedName>
</protein>
<gene>
    <name evidence="2" type="ORF">LCMAC202_02730</name>
</gene>
<feature type="compositionally biased region" description="Acidic residues" evidence="1">
    <location>
        <begin position="180"/>
        <end position="190"/>
    </location>
</feature>
<proteinExistence type="predicted"/>
<feature type="compositionally biased region" description="Low complexity" evidence="1">
    <location>
        <begin position="210"/>
        <end position="233"/>
    </location>
</feature>
<feature type="region of interest" description="Disordered" evidence="1">
    <location>
        <begin position="449"/>
        <end position="469"/>
    </location>
</feature>
<name>A0A481YXF5_9VIRU</name>
<reference evidence="2" key="1">
    <citation type="journal article" date="2019" name="MBio">
        <title>Virus Genomes from Deep Sea Sediments Expand the Ocean Megavirome and Support Independent Origins of Viral Gigantism.</title>
        <authorList>
            <person name="Backstrom D."/>
            <person name="Yutin N."/>
            <person name="Jorgensen S.L."/>
            <person name="Dharamshi J."/>
            <person name="Homa F."/>
            <person name="Zaremba-Niedwiedzka K."/>
            <person name="Spang A."/>
            <person name="Wolf Y.I."/>
            <person name="Koonin E.V."/>
            <person name="Ettema T.J."/>
        </authorList>
    </citation>
    <scope>NUCLEOTIDE SEQUENCE</scope>
</reference>
<feature type="region of interest" description="Disordered" evidence="1">
    <location>
        <begin position="164"/>
        <end position="190"/>
    </location>
</feature>
<dbReference type="EMBL" id="MK500371">
    <property type="protein sequence ID" value="QBK87912.1"/>
    <property type="molecule type" value="Genomic_DNA"/>
</dbReference>
<feature type="compositionally biased region" description="Acidic residues" evidence="1">
    <location>
        <begin position="450"/>
        <end position="469"/>
    </location>
</feature>
<evidence type="ECO:0000256" key="1">
    <source>
        <dbReference type="SAM" id="MobiDB-lite"/>
    </source>
</evidence>
<accession>A0A481YXF5</accession>